<evidence type="ECO:0000256" key="1">
    <source>
        <dbReference type="ARBA" id="ARBA00004429"/>
    </source>
</evidence>
<feature type="transmembrane region" description="Helical" evidence="8">
    <location>
        <begin position="195"/>
        <end position="216"/>
    </location>
</feature>
<evidence type="ECO:0000256" key="5">
    <source>
        <dbReference type="ARBA" id="ARBA00022692"/>
    </source>
</evidence>
<keyword evidence="3 8" id="KW-0813">Transport</keyword>
<proteinExistence type="inferred from homology"/>
<dbReference type="PANTHER" id="PTHR30614:SF41">
    <property type="entry name" value="INNER MEMBRANE AMINO-ACID ABC TRANSPORTER PERMEASE PROTEIN YHDY"/>
    <property type="match status" value="1"/>
</dbReference>
<keyword evidence="4" id="KW-1003">Cell membrane</keyword>
<gene>
    <name evidence="10" type="ORF">JF539_19660</name>
</gene>
<evidence type="ECO:0000259" key="9">
    <source>
        <dbReference type="PROSITE" id="PS50928"/>
    </source>
</evidence>
<dbReference type="InterPro" id="IPR043429">
    <property type="entry name" value="ArtM/GltK/GlnP/TcyL/YhdX-like"/>
</dbReference>
<keyword evidence="5 8" id="KW-0812">Transmembrane</keyword>
<comment type="similarity">
    <text evidence="2">Belongs to the binding-protein-dependent transport system permease family. HisMQ subfamily.</text>
</comment>
<comment type="subcellular location">
    <subcellularLocation>
        <location evidence="1">Cell inner membrane</location>
        <topology evidence="1">Multi-pass membrane protein</topology>
    </subcellularLocation>
    <subcellularLocation>
        <location evidence="8">Cell membrane</location>
        <topology evidence="8">Multi-pass membrane protein</topology>
    </subcellularLocation>
</comment>
<dbReference type="CDD" id="cd06261">
    <property type="entry name" value="TM_PBP2"/>
    <property type="match status" value="1"/>
</dbReference>
<feature type="transmembrane region" description="Helical" evidence="8">
    <location>
        <begin position="120"/>
        <end position="141"/>
    </location>
</feature>
<comment type="caution">
    <text evidence="10">The sequence shown here is derived from an EMBL/GenBank/DDBJ whole genome shotgun (WGS) entry which is preliminary data.</text>
</comment>
<dbReference type="GO" id="GO:0043190">
    <property type="term" value="C:ATP-binding cassette (ABC) transporter complex"/>
    <property type="evidence" value="ECO:0007669"/>
    <property type="project" value="InterPro"/>
</dbReference>
<feature type="transmembrane region" description="Helical" evidence="8">
    <location>
        <begin position="328"/>
        <end position="347"/>
    </location>
</feature>
<evidence type="ECO:0000256" key="4">
    <source>
        <dbReference type="ARBA" id="ARBA00022475"/>
    </source>
</evidence>
<feature type="transmembrane region" description="Helical" evidence="8">
    <location>
        <begin position="87"/>
        <end position="108"/>
    </location>
</feature>
<feature type="transmembrane region" description="Helical" evidence="8">
    <location>
        <begin position="222"/>
        <end position="241"/>
    </location>
</feature>
<dbReference type="AlphaFoldDB" id="A0A939EIZ9"/>
<feature type="domain" description="ABC transmembrane type-1" evidence="9">
    <location>
        <begin position="152"/>
        <end position="344"/>
    </location>
</feature>
<dbReference type="Gene3D" id="1.10.3720.10">
    <property type="entry name" value="MetI-like"/>
    <property type="match status" value="1"/>
</dbReference>
<dbReference type="NCBIfam" id="TIGR01726">
    <property type="entry name" value="HEQRo_perm_3TM"/>
    <property type="match status" value="1"/>
</dbReference>
<dbReference type="GO" id="GO:0006865">
    <property type="term" value="P:amino acid transport"/>
    <property type="evidence" value="ECO:0007669"/>
    <property type="project" value="TreeGrafter"/>
</dbReference>
<evidence type="ECO:0000256" key="3">
    <source>
        <dbReference type="ARBA" id="ARBA00022448"/>
    </source>
</evidence>
<keyword evidence="7 8" id="KW-0472">Membrane</keyword>
<dbReference type="InterPro" id="IPR000515">
    <property type="entry name" value="MetI-like"/>
</dbReference>
<accession>A0A939EIZ9</accession>
<dbReference type="PANTHER" id="PTHR30614">
    <property type="entry name" value="MEMBRANE COMPONENT OF AMINO ACID ABC TRANSPORTER"/>
    <property type="match status" value="1"/>
</dbReference>
<dbReference type="InterPro" id="IPR035906">
    <property type="entry name" value="MetI-like_sf"/>
</dbReference>
<dbReference type="EMBL" id="JAEKJZ010000004">
    <property type="protein sequence ID" value="MBN9672580.1"/>
    <property type="molecule type" value="Genomic_DNA"/>
</dbReference>
<dbReference type="PROSITE" id="PS50928">
    <property type="entry name" value="ABC_TM1"/>
    <property type="match status" value="1"/>
</dbReference>
<dbReference type="Proteomes" id="UP000664096">
    <property type="component" value="Unassembled WGS sequence"/>
</dbReference>
<dbReference type="InterPro" id="IPR010065">
    <property type="entry name" value="AA_ABC_transptr_permease_3TM"/>
</dbReference>
<evidence type="ECO:0000313" key="11">
    <source>
        <dbReference type="Proteomes" id="UP000664096"/>
    </source>
</evidence>
<feature type="transmembrane region" description="Helical" evidence="8">
    <location>
        <begin position="153"/>
        <end position="175"/>
    </location>
</feature>
<evidence type="ECO:0000256" key="8">
    <source>
        <dbReference type="RuleBase" id="RU363032"/>
    </source>
</evidence>
<dbReference type="RefSeq" id="WP_207142407.1">
    <property type="nucleotide sequence ID" value="NZ_JAEKJZ010000004.1"/>
</dbReference>
<reference evidence="10" key="1">
    <citation type="submission" date="2020-12" db="EMBL/GenBank/DDBJ databases">
        <title>Oil enriched cultivation method for isolating marine PHA-producing bacteria.</title>
        <authorList>
            <person name="Zheng W."/>
            <person name="Yu S."/>
            <person name="Huang Y."/>
        </authorList>
    </citation>
    <scope>NUCLEOTIDE SEQUENCE</scope>
    <source>
        <strain evidence="10">SY-2-12</strain>
    </source>
</reference>
<sequence>MTGGAMNRLVPFFREAFATPLAGVLSLLACALTGVLAMGAFKWLVLTAVWPWQAAGACKDLAGFCWPFLIEKTRFILFGTYPYALHYRPALVCLILCVFAVVTCRHLVAAAPLLSARQLAASWIAVIVASFVLMGGGIFGLEPVDPVRWNGLPILLILSIVAVALAFPLGVFLSLARVQSSYPLLARFAAAYVEIARGVPMLTVLFVGIFVLPLMLPEGVGISPVLATLVALVFFHAAYFAEDVRGGLLGLPKGQDEAAKSLGMTYWQSTRLVVLPQALRRSLPSLVNSIIGAYKDTSLVVVVGIHDLTATARMSFGDPAWRDNAVEAYALVAIWFFVSCAFLSGIGRTLHRNTVS</sequence>
<protein>
    <submittedName>
        <fullName evidence="10">Amino acid ABC transporter permease</fullName>
    </submittedName>
</protein>
<evidence type="ECO:0000256" key="6">
    <source>
        <dbReference type="ARBA" id="ARBA00022989"/>
    </source>
</evidence>
<dbReference type="Pfam" id="PF00528">
    <property type="entry name" value="BPD_transp_1"/>
    <property type="match status" value="1"/>
</dbReference>
<evidence type="ECO:0000256" key="7">
    <source>
        <dbReference type="ARBA" id="ARBA00023136"/>
    </source>
</evidence>
<dbReference type="GO" id="GO:0022857">
    <property type="term" value="F:transmembrane transporter activity"/>
    <property type="evidence" value="ECO:0007669"/>
    <property type="project" value="InterPro"/>
</dbReference>
<evidence type="ECO:0000313" key="10">
    <source>
        <dbReference type="EMBL" id="MBN9672580.1"/>
    </source>
</evidence>
<dbReference type="SUPFAM" id="SSF161098">
    <property type="entry name" value="MetI-like"/>
    <property type="match status" value="1"/>
</dbReference>
<keyword evidence="6 8" id="KW-1133">Transmembrane helix</keyword>
<evidence type="ECO:0000256" key="2">
    <source>
        <dbReference type="ARBA" id="ARBA00010072"/>
    </source>
</evidence>
<name>A0A939EIZ9_9HYPH</name>
<organism evidence="10 11">
    <name type="scientific">Roseibium aggregatum</name>
    <dbReference type="NCBI Taxonomy" id="187304"/>
    <lineage>
        <taxon>Bacteria</taxon>
        <taxon>Pseudomonadati</taxon>
        <taxon>Pseudomonadota</taxon>
        <taxon>Alphaproteobacteria</taxon>
        <taxon>Hyphomicrobiales</taxon>
        <taxon>Stappiaceae</taxon>
        <taxon>Roseibium</taxon>
    </lineage>
</organism>